<evidence type="ECO:0000256" key="2">
    <source>
        <dbReference type="ARBA" id="ARBA00022729"/>
    </source>
</evidence>
<organism evidence="4 5">
    <name type="scientific">Pendulispora albinea</name>
    <dbReference type="NCBI Taxonomy" id="2741071"/>
    <lineage>
        <taxon>Bacteria</taxon>
        <taxon>Pseudomonadati</taxon>
        <taxon>Myxococcota</taxon>
        <taxon>Myxococcia</taxon>
        <taxon>Myxococcales</taxon>
        <taxon>Sorangiineae</taxon>
        <taxon>Pendulisporaceae</taxon>
        <taxon>Pendulispora</taxon>
    </lineage>
</organism>
<accession>A0ABZ2M5B9</accession>
<dbReference type="InterPro" id="IPR038352">
    <property type="entry name" value="Imelysin_sf"/>
</dbReference>
<proteinExistence type="predicted"/>
<dbReference type="CDD" id="cd14657">
    <property type="entry name" value="Imelysin_IrpA-like"/>
    <property type="match status" value="1"/>
</dbReference>
<dbReference type="RefSeq" id="WP_394826759.1">
    <property type="nucleotide sequence ID" value="NZ_CP089984.1"/>
</dbReference>
<dbReference type="InterPro" id="IPR018976">
    <property type="entry name" value="Imelysin-like"/>
</dbReference>
<evidence type="ECO:0000313" key="5">
    <source>
        <dbReference type="Proteomes" id="UP001370348"/>
    </source>
</evidence>
<evidence type="ECO:0000313" key="4">
    <source>
        <dbReference type="EMBL" id="WXB17129.1"/>
    </source>
</evidence>
<keyword evidence="5" id="KW-1185">Reference proteome</keyword>
<evidence type="ECO:0000256" key="1">
    <source>
        <dbReference type="ARBA" id="ARBA00004196"/>
    </source>
</evidence>
<dbReference type="Pfam" id="PF09375">
    <property type="entry name" value="Peptidase_M75"/>
    <property type="match status" value="1"/>
</dbReference>
<gene>
    <name evidence="4" type="ORF">LZC94_07585</name>
</gene>
<keyword evidence="2" id="KW-0732">Signal</keyword>
<dbReference type="Gene3D" id="1.20.1420.20">
    <property type="entry name" value="M75 peptidase, HXXE motif"/>
    <property type="match status" value="1"/>
</dbReference>
<comment type="subcellular location">
    <subcellularLocation>
        <location evidence="1">Cell envelope</location>
    </subcellularLocation>
</comment>
<feature type="domain" description="Imelysin-like" evidence="3">
    <location>
        <begin position="46"/>
        <end position="385"/>
    </location>
</feature>
<dbReference type="EMBL" id="CP089984">
    <property type="protein sequence ID" value="WXB17129.1"/>
    <property type="molecule type" value="Genomic_DNA"/>
</dbReference>
<evidence type="ECO:0000259" key="3">
    <source>
        <dbReference type="Pfam" id="PF09375"/>
    </source>
</evidence>
<sequence length="399" mass="42903">MKKRLWSIGFAVAASLLACSDDDKGSNPPPGVDAKEVTKAYAQLVAANYAESLAEARVLKKAVADFVATPSQSTLVAARVSWTRARLSYGQTEVYRFYGGPIDGEGGLEGRINSWPLDEAYIDYVVGKEGDKDTILENGIVNDTAPITKAFLAEKNQPGAEETSVSTGWHAIEFLLWGQDLSTTGPGARPYTDYVTGAEGTHKNQDRRRAYLSAVTELLVEDIESVAAQWDLSKPDSYGSKFVAAPADESLTKIIKGIGSLGGAELANERMNTAYNNKDQEEEHSCFSDTTNQDLVANMLSLENAYLGRYDTKFPQVGHFDGPGIEDLVKAKNPALDAEVKQKLAAAKAAVAAIPAPFDQAILNDDQRPKIKAAVDALKDLTASVVKVAEALGLKINLE</sequence>
<reference evidence="4 5" key="1">
    <citation type="submission" date="2021-12" db="EMBL/GenBank/DDBJ databases">
        <title>Discovery of the Pendulisporaceae a myxobacterial family with distinct sporulation behavior and unique specialized metabolism.</title>
        <authorList>
            <person name="Garcia R."/>
            <person name="Popoff A."/>
            <person name="Bader C.D."/>
            <person name="Loehr J."/>
            <person name="Walesch S."/>
            <person name="Walt C."/>
            <person name="Boldt J."/>
            <person name="Bunk B."/>
            <person name="Haeckl F.J.F.P.J."/>
            <person name="Gunesch A.P."/>
            <person name="Birkelbach J."/>
            <person name="Nuebel U."/>
            <person name="Pietschmann T."/>
            <person name="Bach T."/>
            <person name="Mueller R."/>
        </authorList>
    </citation>
    <scope>NUCLEOTIDE SEQUENCE [LARGE SCALE GENOMIC DNA]</scope>
    <source>
        <strain evidence="4 5">MSr11954</strain>
    </source>
</reference>
<dbReference type="PROSITE" id="PS51257">
    <property type="entry name" value="PROKAR_LIPOPROTEIN"/>
    <property type="match status" value="1"/>
</dbReference>
<protein>
    <submittedName>
        <fullName evidence="4">Iron-regulated protein</fullName>
    </submittedName>
</protein>
<name>A0ABZ2M5B9_9BACT</name>
<dbReference type="Proteomes" id="UP001370348">
    <property type="component" value="Chromosome"/>
</dbReference>